<sequence length="640" mass="68460">MPVPPLSIAQVTPHAWESGHELNALIGRTATELAARGHQVLIVAPSTSLRLVRESRAAIRGGGDLWAEATDGVRVLAVGEVVPAPVSAQRRSPLPIDVTRTIEELMTTAPLDLCHVHEPFAPSTASAALRHSRALNIGTFHQPTERIVATQVARKLVDLVFGRLDARLASFQATADLLKRHFPGSYEVLRPGADVTAEAPRARTEGEPVRVAFIDGEERGALRLFLRALRHVDAALAFEVTVLSERGPSSTPLRADLRARVRFVERGGRDGVSEADVLAAADVCVFASDGAAPSPAGVQRAIAAGAVPLCSSLAVYEEVTGEGEHGLLFATAEPQTCAAQLSRLIADPALLTRLRAAGDDVRAGLDWGHMADRLEAVYARAVARRHDPAGDPVIRARLATRKTIDVDLHMHTDHSGDCATPVEVLLATAAEQGLGAIAVTDHNEVSGAFDAQAKAAEYGVKIIIGEEVKTASQGEVIGLFLTEKIPRGLTLQETVAEIKRQGGLVYVPHPFDRMHAVPDYEHLLDIVEDIDAIEIYNPRVAIGSFNDEAERFAAKYRIVAGAGSDSHVAQGLGSVRIRMPDFDGPEEFIQALAMAEIQTKPSSLLYVQALKFLETKATPAGAKQARKARRVARAKGQARG</sequence>
<proteinExistence type="predicted"/>
<gene>
    <name evidence="5" type="ORF">DSM112329_00244</name>
</gene>
<dbReference type="KEGG" id="parq:DSM112329_00244"/>
<evidence type="ECO:0000313" key="5">
    <source>
        <dbReference type="EMBL" id="XAY03429.1"/>
    </source>
</evidence>
<dbReference type="GO" id="GO:0004534">
    <property type="term" value="F:5'-3' RNA exonuclease activity"/>
    <property type="evidence" value="ECO:0007669"/>
    <property type="project" value="TreeGrafter"/>
</dbReference>
<dbReference type="AlphaFoldDB" id="A0AAU7APK0"/>
<dbReference type="EMBL" id="CP114014">
    <property type="protein sequence ID" value="XAY03429.1"/>
    <property type="molecule type" value="Genomic_DNA"/>
</dbReference>
<name>A0AAU7APK0_9ACTN</name>
<dbReference type="RefSeq" id="WP_354699986.1">
    <property type="nucleotide sequence ID" value="NZ_CP114014.1"/>
</dbReference>
<dbReference type="Gene3D" id="3.40.50.2000">
    <property type="entry name" value="Glycogen Phosphorylase B"/>
    <property type="match status" value="2"/>
</dbReference>
<evidence type="ECO:0000256" key="2">
    <source>
        <dbReference type="ARBA" id="ARBA00022679"/>
    </source>
</evidence>
<organism evidence="5">
    <name type="scientific">Paraconexibacter sp. AEG42_29</name>
    <dbReference type="NCBI Taxonomy" id="2997339"/>
    <lineage>
        <taxon>Bacteria</taxon>
        <taxon>Bacillati</taxon>
        <taxon>Actinomycetota</taxon>
        <taxon>Thermoleophilia</taxon>
        <taxon>Solirubrobacterales</taxon>
        <taxon>Paraconexibacteraceae</taxon>
        <taxon>Paraconexibacter</taxon>
    </lineage>
</organism>
<dbReference type="InterPro" id="IPR003141">
    <property type="entry name" value="Pol/His_phosphatase_N"/>
</dbReference>
<dbReference type="PANTHER" id="PTHR42924:SF3">
    <property type="entry name" value="POLYMERASE_HISTIDINOL PHOSPHATASE N-TERMINAL DOMAIN-CONTAINING PROTEIN"/>
    <property type="match status" value="1"/>
</dbReference>
<dbReference type="CDD" id="cd03801">
    <property type="entry name" value="GT4_PimA-like"/>
    <property type="match status" value="1"/>
</dbReference>
<dbReference type="InterPro" id="IPR004013">
    <property type="entry name" value="PHP_dom"/>
</dbReference>
<dbReference type="Pfam" id="PF13263">
    <property type="entry name" value="PHP_C"/>
    <property type="match status" value="1"/>
</dbReference>
<dbReference type="Gene3D" id="3.20.20.140">
    <property type="entry name" value="Metal-dependent hydrolases"/>
    <property type="match status" value="1"/>
</dbReference>
<dbReference type="PANTHER" id="PTHR42924">
    <property type="entry name" value="EXONUCLEASE"/>
    <property type="match status" value="1"/>
</dbReference>
<dbReference type="InterPro" id="IPR028098">
    <property type="entry name" value="Glyco_trans_4-like_N"/>
</dbReference>
<dbReference type="InterPro" id="IPR052018">
    <property type="entry name" value="PHP_domain"/>
</dbReference>
<feature type="domain" description="Polymerase/histidinol phosphatase N-terminal" evidence="4">
    <location>
        <begin position="406"/>
        <end position="472"/>
    </location>
</feature>
<evidence type="ECO:0000256" key="3">
    <source>
        <dbReference type="SAM" id="MobiDB-lite"/>
    </source>
</evidence>
<dbReference type="SUPFAM" id="SSF89550">
    <property type="entry name" value="PHP domain-like"/>
    <property type="match status" value="1"/>
</dbReference>
<keyword evidence="2" id="KW-0808">Transferase</keyword>
<evidence type="ECO:0000256" key="1">
    <source>
        <dbReference type="ARBA" id="ARBA00022676"/>
    </source>
</evidence>
<reference evidence="5" key="1">
    <citation type="submission" date="2022-12" db="EMBL/GenBank/DDBJ databases">
        <title>Paraconexibacter alkalitolerans sp. nov. and Baekduia alba sp. nov., isolated from soil and emended description of the genera Paraconexibacter (Chun et al., 2020) and Baekduia (An et al., 2020).</title>
        <authorList>
            <person name="Vieira S."/>
            <person name="Huber K.J."/>
            <person name="Geppert A."/>
            <person name="Wolf J."/>
            <person name="Neumann-Schaal M."/>
            <person name="Muesken M."/>
            <person name="Overmann J."/>
        </authorList>
    </citation>
    <scope>NUCLEOTIDE SEQUENCE</scope>
    <source>
        <strain evidence="5">AEG42_29</strain>
    </source>
</reference>
<dbReference type="Pfam" id="PF13439">
    <property type="entry name" value="Glyco_transf_4"/>
    <property type="match status" value="1"/>
</dbReference>
<evidence type="ECO:0000259" key="4">
    <source>
        <dbReference type="SMART" id="SM00481"/>
    </source>
</evidence>
<dbReference type="InterPro" id="IPR016195">
    <property type="entry name" value="Pol/histidinol_Pase-like"/>
</dbReference>
<feature type="region of interest" description="Disordered" evidence="3">
    <location>
        <begin position="621"/>
        <end position="640"/>
    </location>
</feature>
<dbReference type="Pfam" id="PF02811">
    <property type="entry name" value="PHP"/>
    <property type="match status" value="1"/>
</dbReference>
<dbReference type="CDD" id="cd07432">
    <property type="entry name" value="PHP_HisPPase"/>
    <property type="match status" value="1"/>
</dbReference>
<feature type="compositionally biased region" description="Basic residues" evidence="3">
    <location>
        <begin position="624"/>
        <end position="640"/>
    </location>
</feature>
<dbReference type="GO" id="GO:0035312">
    <property type="term" value="F:5'-3' DNA exonuclease activity"/>
    <property type="evidence" value="ECO:0007669"/>
    <property type="project" value="TreeGrafter"/>
</dbReference>
<protein>
    <submittedName>
        <fullName evidence="5">DNA polymerase</fullName>
    </submittedName>
</protein>
<dbReference type="GO" id="GO:0016757">
    <property type="term" value="F:glycosyltransferase activity"/>
    <property type="evidence" value="ECO:0007669"/>
    <property type="project" value="UniProtKB-KW"/>
</dbReference>
<accession>A0AAU7APK0</accession>
<dbReference type="SUPFAM" id="SSF53756">
    <property type="entry name" value="UDP-Glycosyltransferase/glycogen phosphorylase"/>
    <property type="match status" value="1"/>
</dbReference>
<keyword evidence="1" id="KW-0328">Glycosyltransferase</keyword>
<dbReference type="SMART" id="SM00481">
    <property type="entry name" value="POLIIIAc"/>
    <property type="match status" value="1"/>
</dbReference>
<dbReference type="Pfam" id="PF13692">
    <property type="entry name" value="Glyco_trans_1_4"/>
    <property type="match status" value="1"/>
</dbReference>